<dbReference type="Pfam" id="PF00201">
    <property type="entry name" value="UDPGT"/>
    <property type="match status" value="1"/>
</dbReference>
<comment type="caution">
    <text evidence="6">The sequence shown here is derived from an EMBL/GenBank/DDBJ whole genome shotgun (WGS) entry which is preliminary data.</text>
</comment>
<proteinExistence type="inferred from homology"/>
<dbReference type="EC" id="2.4.1.-" evidence="4"/>
<accession>A0A921QSN2</accession>
<dbReference type="Gene3D" id="3.40.50.2000">
    <property type="entry name" value="Glycogen Phosphorylase B"/>
    <property type="match status" value="2"/>
</dbReference>
<dbReference type="InterPro" id="IPR035595">
    <property type="entry name" value="UDP_glycos_trans_CS"/>
</dbReference>
<dbReference type="InterPro" id="IPR058980">
    <property type="entry name" value="Glyco_transf_N"/>
</dbReference>
<evidence type="ECO:0000256" key="1">
    <source>
        <dbReference type="ARBA" id="ARBA00009995"/>
    </source>
</evidence>
<dbReference type="PROSITE" id="PS00375">
    <property type="entry name" value="UDPGT"/>
    <property type="match status" value="1"/>
</dbReference>
<keyword evidence="2 3" id="KW-0808">Transferase</keyword>
<keyword evidence="3" id="KW-0328">Glycosyltransferase</keyword>
<sequence>MGFAAAAADDAGKPHAVLVPFPAQGHVTPMLKLGKILHCWGFHVTFVNSEYNHRRLLRSRGAGALDGLPGFRFATIPDGLPPSDADATQDVPSLCRSTEETCLPHFRALLQALNAASSSPDDDVPPPVTCIVGDVTMSFTLEAAREIGVPCALLWTASACGYMGYRYYRTLIDTGIFPLKEEQLTNGFLETPVECAPPGMSKHMRLKDFPSFIRSTDPDEFMVHYAIRVTGQIAGADAVVLNTFDELEHEALDAMRAVIPPAASMNATIGPLALLAEQIVPKGGHHQLDALGSNLWKEDVSCFRWLDGRAPRSVVYVNYGSITVMTDEELVEFAWGLANSGHDFLWIIRPDLVSGDAAVLPPEFREATKGRGLLASWCPQDAVLRHEAVGVFLTHSGWNSTLESLCAGVPMLCWPFFAEQQTNCRYKCTEWGVGVEIGHDVRREAVEAKIREAMDGEEGKEMRRRALEWRDTAVRATQPGGRSYANLQKLVTDVLLSGGNGKSS</sequence>
<organism evidence="6 7">
    <name type="scientific">Sorghum bicolor</name>
    <name type="common">Sorghum</name>
    <name type="synonym">Sorghum vulgare</name>
    <dbReference type="NCBI Taxonomy" id="4558"/>
    <lineage>
        <taxon>Eukaryota</taxon>
        <taxon>Viridiplantae</taxon>
        <taxon>Streptophyta</taxon>
        <taxon>Embryophyta</taxon>
        <taxon>Tracheophyta</taxon>
        <taxon>Spermatophyta</taxon>
        <taxon>Magnoliopsida</taxon>
        <taxon>Liliopsida</taxon>
        <taxon>Poales</taxon>
        <taxon>Poaceae</taxon>
        <taxon>PACMAD clade</taxon>
        <taxon>Panicoideae</taxon>
        <taxon>Andropogonodae</taxon>
        <taxon>Andropogoneae</taxon>
        <taxon>Sorghinae</taxon>
        <taxon>Sorghum</taxon>
    </lineage>
</organism>
<dbReference type="AlphaFoldDB" id="A0A921QSN2"/>
<comment type="similarity">
    <text evidence="1 3">Belongs to the UDP-glycosyltransferase family.</text>
</comment>
<gene>
    <name evidence="6" type="ORF">BDA96_06G111800</name>
</gene>
<evidence type="ECO:0000313" key="6">
    <source>
        <dbReference type="EMBL" id="KAG0526050.1"/>
    </source>
</evidence>
<reference evidence="6" key="2">
    <citation type="submission" date="2020-10" db="EMBL/GenBank/DDBJ databases">
        <authorList>
            <person name="Cooper E.A."/>
            <person name="Brenton Z.W."/>
            <person name="Flinn B.S."/>
            <person name="Jenkins J."/>
            <person name="Shu S."/>
            <person name="Flowers D."/>
            <person name="Luo F."/>
            <person name="Wang Y."/>
            <person name="Xia P."/>
            <person name="Barry K."/>
            <person name="Daum C."/>
            <person name="Lipzen A."/>
            <person name="Yoshinaga Y."/>
            <person name="Schmutz J."/>
            <person name="Saski C."/>
            <person name="Vermerris W."/>
            <person name="Kresovich S."/>
        </authorList>
    </citation>
    <scope>NUCLEOTIDE SEQUENCE</scope>
</reference>
<feature type="domain" description="Glycosyltransferase N-terminal" evidence="5">
    <location>
        <begin position="17"/>
        <end position="144"/>
    </location>
</feature>
<dbReference type="CDD" id="cd03784">
    <property type="entry name" value="GT1_Gtf-like"/>
    <property type="match status" value="1"/>
</dbReference>
<protein>
    <recommendedName>
        <fullName evidence="4">Glycosyltransferase</fullName>
        <ecNumber evidence="4">2.4.1.-</ecNumber>
    </recommendedName>
</protein>
<dbReference type="FunFam" id="3.40.50.2000:FF:000027">
    <property type="entry name" value="Glycosyltransferase"/>
    <property type="match status" value="1"/>
</dbReference>
<evidence type="ECO:0000313" key="7">
    <source>
        <dbReference type="Proteomes" id="UP000807115"/>
    </source>
</evidence>
<evidence type="ECO:0000256" key="3">
    <source>
        <dbReference type="RuleBase" id="RU003718"/>
    </source>
</evidence>
<reference evidence="6" key="1">
    <citation type="journal article" date="2019" name="BMC Genomics">
        <title>A new reference genome for Sorghum bicolor reveals high levels of sequence similarity between sweet and grain genotypes: implications for the genetics of sugar metabolism.</title>
        <authorList>
            <person name="Cooper E.A."/>
            <person name="Brenton Z.W."/>
            <person name="Flinn B.S."/>
            <person name="Jenkins J."/>
            <person name="Shu S."/>
            <person name="Flowers D."/>
            <person name="Luo F."/>
            <person name="Wang Y."/>
            <person name="Xia P."/>
            <person name="Barry K."/>
            <person name="Daum C."/>
            <person name="Lipzen A."/>
            <person name="Yoshinaga Y."/>
            <person name="Schmutz J."/>
            <person name="Saski C."/>
            <person name="Vermerris W."/>
            <person name="Kresovich S."/>
        </authorList>
    </citation>
    <scope>NUCLEOTIDE SEQUENCE</scope>
</reference>
<dbReference type="PANTHER" id="PTHR11926">
    <property type="entry name" value="GLUCOSYL/GLUCURONOSYL TRANSFERASES"/>
    <property type="match status" value="1"/>
</dbReference>
<dbReference type="SUPFAM" id="SSF53756">
    <property type="entry name" value="UDP-Glycosyltransferase/glycogen phosphorylase"/>
    <property type="match status" value="1"/>
</dbReference>
<dbReference type="FunFam" id="3.40.50.2000:FF:000055">
    <property type="entry name" value="Glycosyltransferase"/>
    <property type="match status" value="1"/>
</dbReference>
<evidence type="ECO:0000259" key="5">
    <source>
        <dbReference type="Pfam" id="PF26168"/>
    </source>
</evidence>
<dbReference type="PANTHER" id="PTHR11926:SF1359">
    <property type="entry name" value="GLYCOSYLTRANSFERASE"/>
    <property type="match status" value="1"/>
</dbReference>
<evidence type="ECO:0000256" key="2">
    <source>
        <dbReference type="ARBA" id="ARBA00022679"/>
    </source>
</evidence>
<dbReference type="Pfam" id="PF26168">
    <property type="entry name" value="Glyco_transf_N"/>
    <property type="match status" value="1"/>
</dbReference>
<dbReference type="EMBL" id="CM027685">
    <property type="protein sequence ID" value="KAG0526050.1"/>
    <property type="molecule type" value="Genomic_DNA"/>
</dbReference>
<dbReference type="InterPro" id="IPR002213">
    <property type="entry name" value="UDP_glucos_trans"/>
</dbReference>
<dbReference type="Proteomes" id="UP000807115">
    <property type="component" value="Chromosome 6"/>
</dbReference>
<evidence type="ECO:0000256" key="4">
    <source>
        <dbReference type="RuleBase" id="RU362057"/>
    </source>
</evidence>
<name>A0A921QSN2_SORBI</name>
<dbReference type="GO" id="GO:0008194">
    <property type="term" value="F:UDP-glycosyltransferase activity"/>
    <property type="evidence" value="ECO:0007669"/>
    <property type="project" value="InterPro"/>
</dbReference>